<dbReference type="HOGENOM" id="CLU_2774410_0_0_9"/>
<name>Q67NC4_SYMTH</name>
<dbReference type="EMBL" id="AP006840">
    <property type="protein sequence ID" value="BAD40819.1"/>
    <property type="molecule type" value="Genomic_DNA"/>
</dbReference>
<dbReference type="KEGG" id="sth:STH1834"/>
<protein>
    <submittedName>
        <fullName evidence="1">Uncharacterized protein</fullName>
    </submittedName>
</protein>
<evidence type="ECO:0000313" key="1">
    <source>
        <dbReference type="EMBL" id="BAD40819.1"/>
    </source>
</evidence>
<evidence type="ECO:0000313" key="2">
    <source>
        <dbReference type="Proteomes" id="UP000000417"/>
    </source>
</evidence>
<organism evidence="1 2">
    <name type="scientific">Symbiobacterium thermophilum (strain DSM 24528 / JCM 14929 / IAM 14863 / T)</name>
    <dbReference type="NCBI Taxonomy" id="292459"/>
    <lineage>
        <taxon>Bacteria</taxon>
        <taxon>Bacillati</taxon>
        <taxon>Bacillota</taxon>
        <taxon>Clostridia</taxon>
        <taxon>Eubacteriales</taxon>
        <taxon>Symbiobacteriaceae</taxon>
        <taxon>Symbiobacterium</taxon>
    </lineage>
</organism>
<dbReference type="AlphaFoldDB" id="Q67NC4"/>
<accession>Q67NC4</accession>
<keyword evidence="2" id="KW-1185">Reference proteome</keyword>
<gene>
    <name evidence="1" type="ordered locus">STH1834</name>
</gene>
<reference evidence="1 2" key="1">
    <citation type="journal article" date="2004" name="Nucleic Acids Res.">
        <title>Genome sequence of Symbiobacterium thermophilum, an uncultivable bacterium that depends on microbial commensalism.</title>
        <authorList>
            <person name="Ueda K."/>
            <person name="Yamashita A."/>
            <person name="Ishikawa J."/>
            <person name="Shimada M."/>
            <person name="Watsuji T."/>
            <person name="Morimura K."/>
            <person name="Ikeda H."/>
            <person name="Hattori M."/>
            <person name="Beppu T."/>
        </authorList>
    </citation>
    <scope>NUCLEOTIDE SEQUENCE [LARGE SCALE GENOMIC DNA]</scope>
    <source>
        <strain evidence="2">T / IAM 14863</strain>
    </source>
</reference>
<proteinExistence type="predicted"/>
<dbReference type="Proteomes" id="UP000000417">
    <property type="component" value="Chromosome"/>
</dbReference>
<dbReference type="STRING" id="292459.STH1834"/>
<sequence>MGFPSPPALALWCRPDARAPSRYVCIDLDCKIGFLWRTNCGRQKMRSLFALGDASCSGMITGLVPNRDL</sequence>